<dbReference type="SMART" id="SM00179">
    <property type="entry name" value="EGF_CA"/>
    <property type="match status" value="3"/>
</dbReference>
<keyword evidence="13 17" id="KW-1015">Disulfide bond</keyword>
<keyword evidence="16" id="KW-0393">Immunoglobulin domain</keyword>
<keyword evidence="28" id="KW-1185">Reference proteome</keyword>
<dbReference type="FunFam" id="2.10.25.10:FF:000188">
    <property type="entry name" value="Laminin subunit gamma 2"/>
    <property type="match status" value="1"/>
</dbReference>
<gene>
    <name evidence="29" type="primary">LOC113217484</name>
</gene>
<dbReference type="FunFam" id="4.10.400.10:FF:000034">
    <property type="entry name" value="Low-density lipoprotein receptor-related protein 2"/>
    <property type="match status" value="1"/>
</dbReference>
<dbReference type="InterPro" id="IPR002049">
    <property type="entry name" value="LE_dom"/>
</dbReference>
<feature type="domain" description="Laminin EGF-like" evidence="25">
    <location>
        <begin position="2125"/>
        <end position="2171"/>
    </location>
</feature>
<dbReference type="CDD" id="cd00096">
    <property type="entry name" value="Ig"/>
    <property type="match status" value="1"/>
</dbReference>
<feature type="disulfide bond" evidence="17">
    <location>
        <begin position="3901"/>
        <end position="3918"/>
    </location>
</feature>
<feature type="disulfide bond" evidence="19">
    <location>
        <begin position="1028"/>
        <end position="1046"/>
    </location>
</feature>
<feature type="disulfide bond" evidence="19">
    <location>
        <begin position="902"/>
        <end position="920"/>
    </location>
</feature>
<feature type="compositionally biased region" description="Low complexity" evidence="21">
    <location>
        <begin position="410"/>
        <end position="421"/>
    </location>
</feature>
<feature type="domain" description="Ig-like" evidence="26">
    <location>
        <begin position="1394"/>
        <end position="1461"/>
    </location>
</feature>
<dbReference type="GO" id="GO:0005604">
    <property type="term" value="C:basement membrane"/>
    <property type="evidence" value="ECO:0007669"/>
    <property type="project" value="UniProtKB-SubCell"/>
</dbReference>
<dbReference type="GO" id="GO:0030154">
    <property type="term" value="P:cell differentiation"/>
    <property type="evidence" value="ECO:0007669"/>
    <property type="project" value="UniProtKB-ARBA"/>
</dbReference>
<dbReference type="SUPFAM" id="SSF57424">
    <property type="entry name" value="LDL receptor-like module"/>
    <property type="match status" value="21"/>
</dbReference>
<evidence type="ECO:0000256" key="6">
    <source>
        <dbReference type="ARBA" id="ARBA00022536"/>
    </source>
</evidence>
<feature type="disulfide bond" evidence="19">
    <location>
        <begin position="966"/>
        <end position="981"/>
    </location>
</feature>
<feature type="domain" description="Ig-like" evidence="26">
    <location>
        <begin position="2733"/>
        <end position="2812"/>
    </location>
</feature>
<dbReference type="PROSITE" id="PS50068">
    <property type="entry name" value="LDLRA_2"/>
    <property type="match status" value="22"/>
</dbReference>
<dbReference type="PROSITE" id="PS00022">
    <property type="entry name" value="EGF_1"/>
    <property type="match status" value="6"/>
</dbReference>
<dbReference type="InterPro" id="IPR003598">
    <property type="entry name" value="Ig_sub2"/>
</dbReference>
<dbReference type="FunFam" id="2.10.25.10:FF:000090">
    <property type="entry name" value="laminin subunit alpha"/>
    <property type="match status" value="1"/>
</dbReference>
<feature type="disulfide bond" evidence="19">
    <location>
        <begin position="709"/>
        <end position="724"/>
    </location>
</feature>
<feature type="domain" description="Ig-like" evidence="26">
    <location>
        <begin position="3012"/>
        <end position="3098"/>
    </location>
</feature>
<feature type="domain" description="EGF-like" evidence="24">
    <location>
        <begin position="3894"/>
        <end position="3930"/>
    </location>
</feature>
<feature type="disulfide bond" evidence="19">
    <location>
        <begin position="1259"/>
        <end position="1271"/>
    </location>
</feature>
<evidence type="ECO:0000256" key="11">
    <source>
        <dbReference type="ARBA" id="ARBA00022989"/>
    </source>
</evidence>
<dbReference type="FunFam" id="2.10.25.10:FF:000118">
    <property type="entry name" value="protein delta homolog 2"/>
    <property type="match status" value="1"/>
</dbReference>
<dbReference type="Proteomes" id="UP000504606">
    <property type="component" value="Unplaced"/>
</dbReference>
<feature type="domain" description="Ig-like" evidence="26">
    <location>
        <begin position="2634"/>
        <end position="2724"/>
    </location>
</feature>
<feature type="disulfide bond" evidence="19">
    <location>
        <begin position="3507"/>
        <end position="3522"/>
    </location>
</feature>
<feature type="region of interest" description="Disordered" evidence="21">
    <location>
        <begin position="52"/>
        <end position="99"/>
    </location>
</feature>
<dbReference type="Pfam" id="PF00057">
    <property type="entry name" value="Ldl_recept_a"/>
    <property type="match status" value="20"/>
</dbReference>
<evidence type="ECO:0000259" key="26">
    <source>
        <dbReference type="PROSITE" id="PS50835"/>
    </source>
</evidence>
<evidence type="ECO:0000256" key="1">
    <source>
        <dbReference type="ARBA" id="ARBA00004167"/>
    </source>
</evidence>
<feature type="domain" description="Ig-like" evidence="26">
    <location>
        <begin position="1151"/>
        <end position="1227"/>
    </location>
</feature>
<evidence type="ECO:0000256" key="4">
    <source>
        <dbReference type="ARBA" id="ARBA00022525"/>
    </source>
</evidence>
<evidence type="ECO:0000256" key="14">
    <source>
        <dbReference type="ARBA" id="ARBA00023180"/>
    </source>
</evidence>
<dbReference type="InterPro" id="IPR002172">
    <property type="entry name" value="LDrepeatLR_classA_rpt"/>
</dbReference>
<feature type="domain" description="Ig-like" evidence="26">
    <location>
        <begin position="3636"/>
        <end position="3709"/>
    </location>
</feature>
<dbReference type="Pfam" id="PF00047">
    <property type="entry name" value="ig"/>
    <property type="match status" value="1"/>
</dbReference>
<feature type="domain" description="Laminin EGF-like" evidence="25">
    <location>
        <begin position="1775"/>
        <end position="1831"/>
    </location>
</feature>
<dbReference type="OrthoDB" id="10055367at2759"/>
<feature type="disulfide bond" evidence="17">
    <location>
        <begin position="1834"/>
        <end position="1851"/>
    </location>
</feature>
<keyword evidence="12" id="KW-0472">Membrane</keyword>
<dbReference type="FunFam" id="4.10.400.10:FF:000062">
    <property type="entry name" value="Terribly reduced optic lobes, isoform AI"/>
    <property type="match status" value="1"/>
</dbReference>
<feature type="domain" description="Laminin EGF-like" evidence="25">
    <location>
        <begin position="1833"/>
        <end position="1882"/>
    </location>
</feature>
<feature type="disulfide bond" evidence="19">
    <location>
        <begin position="992"/>
        <end position="1010"/>
    </location>
</feature>
<dbReference type="PROSITE" id="PS01209">
    <property type="entry name" value="LDLRA_1"/>
    <property type="match status" value="12"/>
</dbReference>
<dbReference type="Gene3D" id="2.60.40.10">
    <property type="entry name" value="Immunoglobulins"/>
    <property type="match status" value="13"/>
</dbReference>
<feature type="chain" id="PRO_5038461536" evidence="22">
    <location>
        <begin position="29"/>
        <end position="4592"/>
    </location>
</feature>
<dbReference type="PROSITE" id="PS01248">
    <property type="entry name" value="EGF_LAM_1"/>
    <property type="match status" value="3"/>
</dbReference>
<dbReference type="CDD" id="cd00055">
    <property type="entry name" value="EGF_Lam"/>
    <property type="match status" value="4"/>
</dbReference>
<feature type="disulfide bond" evidence="19">
    <location>
        <begin position="612"/>
        <end position="624"/>
    </location>
</feature>
<feature type="disulfide bond" evidence="19">
    <location>
        <begin position="826"/>
        <end position="841"/>
    </location>
</feature>
<feature type="domain" description="EGF-like" evidence="24">
    <location>
        <begin position="1776"/>
        <end position="1812"/>
    </location>
</feature>
<dbReference type="InterPro" id="IPR013151">
    <property type="entry name" value="Immunoglobulin_dom"/>
</dbReference>
<feature type="disulfide bond" evidence="19">
    <location>
        <begin position="541"/>
        <end position="559"/>
    </location>
</feature>
<feature type="disulfide bond" evidence="19">
    <location>
        <begin position="3488"/>
        <end position="3500"/>
    </location>
</feature>
<dbReference type="PROSITE" id="PS50026">
    <property type="entry name" value="EGF_3"/>
    <property type="match status" value="6"/>
</dbReference>
<feature type="domain" description="Ig-like" evidence="26">
    <location>
        <begin position="3205"/>
        <end position="3282"/>
    </location>
</feature>
<feature type="disulfide bond" evidence="19">
    <location>
        <begin position="471"/>
        <end position="486"/>
    </location>
</feature>
<dbReference type="InterPro" id="IPR007110">
    <property type="entry name" value="Ig-like_dom"/>
</dbReference>
<feature type="domain" description="Ig-like" evidence="26">
    <location>
        <begin position="3103"/>
        <end position="3193"/>
    </location>
</feature>
<comment type="caution">
    <text evidence="17">Lacks conserved residue(s) required for the propagation of feature annotation.</text>
</comment>
<feature type="compositionally biased region" description="Basic and acidic residues" evidence="21">
    <location>
        <begin position="56"/>
        <end position="65"/>
    </location>
</feature>
<dbReference type="FunFam" id="2.10.25.10:FF:000307">
    <property type="entry name" value="Basement membrane-specific heparan sulfate proteoglycan core protein"/>
    <property type="match status" value="1"/>
</dbReference>
<dbReference type="CTD" id="45320"/>
<feature type="domain" description="Laminin EGF-like" evidence="25">
    <location>
        <begin position="2177"/>
        <end position="2226"/>
    </location>
</feature>
<dbReference type="Pfam" id="PF13927">
    <property type="entry name" value="Ig_3"/>
    <property type="match status" value="9"/>
</dbReference>
<feature type="disulfide bond" evidence="19">
    <location>
        <begin position="553"/>
        <end position="568"/>
    </location>
</feature>
<accession>A0A9C6WWP7</accession>
<feature type="disulfide bond" evidence="19">
    <location>
        <begin position="697"/>
        <end position="715"/>
    </location>
</feature>
<evidence type="ECO:0000256" key="20">
    <source>
        <dbReference type="PROSITE-ProRule" id="PRU00460"/>
    </source>
</evidence>
<feature type="domain" description="Laminin IV type A" evidence="27">
    <location>
        <begin position="1908"/>
        <end position="2092"/>
    </location>
</feature>
<dbReference type="InterPro" id="IPR036055">
    <property type="entry name" value="LDL_receptor-like_sf"/>
</dbReference>
<evidence type="ECO:0000256" key="16">
    <source>
        <dbReference type="ARBA" id="ARBA00023319"/>
    </source>
</evidence>
<feature type="domain" description="EGF-like" evidence="24">
    <location>
        <begin position="3932"/>
        <end position="3968"/>
    </location>
</feature>
<dbReference type="SUPFAM" id="SSF57196">
    <property type="entry name" value="EGF/Laminin"/>
    <property type="match status" value="6"/>
</dbReference>
<dbReference type="FunFam" id="4.10.400.10:FF:000044">
    <property type="entry name" value="Basement membrane-specific heparan sulfate proteoglycan core protein"/>
    <property type="match status" value="1"/>
</dbReference>
<feature type="compositionally biased region" description="Basic and acidic residues" evidence="21">
    <location>
        <begin position="87"/>
        <end position="98"/>
    </location>
</feature>
<evidence type="ECO:0000259" key="27">
    <source>
        <dbReference type="PROSITE" id="PS51115"/>
    </source>
</evidence>
<dbReference type="Pfam" id="PF02210">
    <property type="entry name" value="Laminin_G_2"/>
    <property type="match status" value="1"/>
</dbReference>
<dbReference type="InterPro" id="IPR023415">
    <property type="entry name" value="LDLR_class-A_CS"/>
</dbReference>
<feature type="disulfide bond" evidence="19">
    <location>
        <begin position="807"/>
        <end position="819"/>
    </location>
</feature>
<evidence type="ECO:0000256" key="8">
    <source>
        <dbReference type="ARBA" id="ARBA00022729"/>
    </source>
</evidence>
<dbReference type="InterPro" id="IPR003599">
    <property type="entry name" value="Ig_sub"/>
</dbReference>
<feature type="domain" description="Ig-like" evidence="26">
    <location>
        <begin position="3528"/>
        <end position="3624"/>
    </location>
</feature>
<evidence type="ECO:0000256" key="13">
    <source>
        <dbReference type="ARBA" id="ARBA00023157"/>
    </source>
</evidence>
<keyword evidence="14" id="KW-0325">Glycoprotein</keyword>
<dbReference type="SMART" id="SM00282">
    <property type="entry name" value="LamG"/>
    <property type="match status" value="3"/>
</dbReference>
<feature type="disulfide bond" evidence="19">
    <location>
        <begin position="728"/>
        <end position="740"/>
    </location>
</feature>
<dbReference type="RefSeq" id="XP_052124486.1">
    <property type="nucleotide sequence ID" value="XM_052268526.1"/>
</dbReference>
<dbReference type="PROSITE" id="PS50027">
    <property type="entry name" value="EGF_LAM_2"/>
    <property type="match status" value="4"/>
</dbReference>
<feature type="domain" description="Laminin G" evidence="23">
    <location>
        <begin position="4243"/>
        <end position="4425"/>
    </location>
</feature>
<feature type="disulfide bond" evidence="19">
    <location>
        <begin position="1109"/>
        <end position="1121"/>
    </location>
</feature>
<dbReference type="Pfam" id="PF00053">
    <property type="entry name" value="EGF_laminin"/>
    <property type="match status" value="5"/>
</dbReference>
<keyword evidence="10" id="KW-0084">Basement membrane</keyword>
<dbReference type="CDD" id="cd00112">
    <property type="entry name" value="LDLa"/>
    <property type="match status" value="20"/>
</dbReference>
<dbReference type="PROSITE" id="PS50025">
    <property type="entry name" value="LAM_G_DOMAIN"/>
    <property type="match status" value="3"/>
</dbReference>
<evidence type="ECO:0000256" key="21">
    <source>
        <dbReference type="SAM" id="MobiDB-lite"/>
    </source>
</evidence>
<feature type="disulfide bond" evidence="17">
    <location>
        <begin position="1853"/>
        <end position="1862"/>
    </location>
</feature>
<feature type="disulfide bond" evidence="19">
    <location>
        <begin position="1317"/>
        <end position="1332"/>
    </location>
</feature>
<feature type="disulfide bond" evidence="19">
    <location>
        <begin position="735"/>
        <end position="753"/>
    </location>
</feature>
<feature type="disulfide bond" evidence="19">
    <location>
        <begin position="1278"/>
        <end position="1293"/>
    </location>
</feature>
<feature type="disulfide bond" evidence="19">
    <location>
        <begin position="766"/>
        <end position="778"/>
    </location>
</feature>
<dbReference type="Gene3D" id="2.170.300.10">
    <property type="entry name" value="Tie2 ligand-binding domain superfamily"/>
    <property type="match status" value="1"/>
</dbReference>
<organism evidence="28 29">
    <name type="scientific">Frankliniella occidentalis</name>
    <name type="common">Western flower thrips</name>
    <name type="synonym">Euthrips occidentalis</name>
    <dbReference type="NCBI Taxonomy" id="133901"/>
    <lineage>
        <taxon>Eukaryota</taxon>
        <taxon>Metazoa</taxon>
        <taxon>Ecdysozoa</taxon>
        <taxon>Arthropoda</taxon>
        <taxon>Hexapoda</taxon>
        <taxon>Insecta</taxon>
        <taxon>Pterygota</taxon>
        <taxon>Neoptera</taxon>
        <taxon>Paraneoptera</taxon>
        <taxon>Thysanoptera</taxon>
        <taxon>Terebrantia</taxon>
        <taxon>Thripoidea</taxon>
        <taxon>Thripidae</taxon>
        <taxon>Frankliniella</taxon>
    </lineage>
</organism>
<dbReference type="SMART" id="SM00281">
    <property type="entry name" value="LamB"/>
    <property type="match status" value="3"/>
</dbReference>
<comment type="subcellular location">
    <subcellularLocation>
        <location evidence="3">Endomembrane system</location>
    </subcellularLocation>
    <subcellularLocation>
        <location evidence="1">Membrane</location>
        <topology evidence="1">Single-pass membrane protein</topology>
    </subcellularLocation>
    <subcellularLocation>
        <location evidence="2">Secreted</location>
        <location evidence="2">Extracellular space</location>
        <location evidence="2">Extracellular matrix</location>
        <location evidence="2">Basement membrane</location>
    </subcellularLocation>
</comment>
<feature type="disulfide bond" evidence="20">
    <location>
        <begin position="2177"/>
        <end position="2189"/>
    </location>
</feature>
<feature type="disulfide bond" evidence="19">
    <location>
        <begin position="1361"/>
        <end position="1376"/>
    </location>
</feature>
<dbReference type="GO" id="GO:0016192">
    <property type="term" value="P:vesicle-mediated transport"/>
    <property type="evidence" value="ECO:0007669"/>
    <property type="project" value="UniProtKB-ARBA"/>
</dbReference>
<dbReference type="GO" id="GO:0012505">
    <property type="term" value="C:endomembrane system"/>
    <property type="evidence" value="ECO:0007669"/>
    <property type="project" value="UniProtKB-SubCell"/>
</dbReference>
<dbReference type="PROSITE" id="PS51115">
    <property type="entry name" value="LAMININ_IVA"/>
    <property type="match status" value="3"/>
</dbReference>
<feature type="compositionally biased region" description="Polar residues" evidence="21">
    <location>
        <begin position="132"/>
        <end position="147"/>
    </location>
</feature>
<dbReference type="Pfam" id="PF00054">
    <property type="entry name" value="Laminin_G_1"/>
    <property type="match status" value="2"/>
</dbReference>
<evidence type="ECO:0000256" key="17">
    <source>
        <dbReference type="PROSITE-ProRule" id="PRU00076"/>
    </source>
</evidence>
<feature type="disulfide bond" evidence="19">
    <location>
        <begin position="570"/>
        <end position="582"/>
    </location>
</feature>
<dbReference type="InterPro" id="IPR001881">
    <property type="entry name" value="EGF-like_Ca-bd_dom"/>
</dbReference>
<feature type="disulfide bond" evidence="19">
    <location>
        <begin position="491"/>
        <end position="503"/>
    </location>
</feature>
<feature type="disulfide bond" evidence="17">
    <location>
        <begin position="1802"/>
        <end position="1811"/>
    </location>
</feature>
<dbReference type="Gene3D" id="4.10.400.10">
    <property type="entry name" value="Low-density Lipoprotein Receptor"/>
    <property type="match status" value="22"/>
</dbReference>
<feature type="disulfide bond" evidence="17">
    <location>
        <begin position="3936"/>
        <end position="3946"/>
    </location>
</feature>
<dbReference type="FunFam" id="2.10.25.10:FF:000033">
    <property type="entry name" value="Laminin subunit alpha 2"/>
    <property type="match status" value="1"/>
</dbReference>
<dbReference type="InterPro" id="IPR013783">
    <property type="entry name" value="Ig-like_fold"/>
</dbReference>
<dbReference type="SMART" id="SM00408">
    <property type="entry name" value="IGc2"/>
    <property type="match status" value="13"/>
</dbReference>
<evidence type="ECO:0000259" key="23">
    <source>
        <dbReference type="PROSITE" id="PS50025"/>
    </source>
</evidence>
<feature type="disulfide bond" evidence="19">
    <location>
        <begin position="379"/>
        <end position="397"/>
    </location>
</feature>
<keyword evidence="5" id="KW-0272">Extracellular matrix</keyword>
<name>A0A9C6WWP7_FRAOC</name>
<feature type="disulfide bond" evidence="19">
    <location>
        <begin position="1040"/>
        <end position="1055"/>
    </location>
</feature>
<keyword evidence="9" id="KW-0677">Repeat</keyword>
<proteinExistence type="predicted"/>
<dbReference type="PROSITE" id="PS01186">
    <property type="entry name" value="EGF_2"/>
    <property type="match status" value="3"/>
</dbReference>
<dbReference type="SMART" id="SM00181">
    <property type="entry name" value="EGF"/>
    <property type="match status" value="11"/>
</dbReference>
<feature type="disulfide bond" evidence="19">
    <location>
        <begin position="954"/>
        <end position="972"/>
    </location>
</feature>
<evidence type="ECO:0000256" key="9">
    <source>
        <dbReference type="ARBA" id="ARBA00022737"/>
    </source>
</evidence>
<feature type="disulfide bond" evidence="19">
    <location>
        <begin position="1266"/>
        <end position="1284"/>
    </location>
</feature>
<feature type="disulfide bond" evidence="19">
    <location>
        <begin position="1305"/>
        <end position="1323"/>
    </location>
</feature>
<dbReference type="PROSITE" id="PS50835">
    <property type="entry name" value="IG_LIKE"/>
    <property type="match status" value="13"/>
</dbReference>
<feature type="domain" description="Ig-like" evidence="26">
    <location>
        <begin position="3398"/>
        <end position="3480"/>
    </location>
</feature>
<feature type="domain" description="EGF-like" evidence="24">
    <location>
        <begin position="4200"/>
        <end position="4237"/>
    </location>
</feature>
<dbReference type="FunFam" id="2.60.40.10:FF:000032">
    <property type="entry name" value="palladin isoform X1"/>
    <property type="match status" value="1"/>
</dbReference>
<dbReference type="Gene3D" id="2.60.120.200">
    <property type="match status" value="3"/>
</dbReference>
<dbReference type="Pfam" id="PF00052">
    <property type="entry name" value="Laminin_B"/>
    <property type="match status" value="3"/>
</dbReference>
<feature type="domain" description="EGF-like" evidence="24">
    <location>
        <begin position="4161"/>
        <end position="4198"/>
    </location>
</feature>
<evidence type="ECO:0000313" key="28">
    <source>
        <dbReference type="Proteomes" id="UP000504606"/>
    </source>
</evidence>
<dbReference type="PANTHER" id="PTHR24270:SF63">
    <property type="entry name" value="TERRIBLY REDUCED OPTIC LOBES, ISOFORM B"/>
    <property type="match status" value="1"/>
</dbReference>
<feature type="disulfide bond" evidence="19">
    <location>
        <begin position="1298"/>
        <end position="1310"/>
    </location>
</feature>
<dbReference type="InterPro" id="IPR001791">
    <property type="entry name" value="Laminin_G"/>
</dbReference>
<feature type="disulfide bond" evidence="19">
    <location>
        <begin position="785"/>
        <end position="800"/>
    </location>
</feature>
<dbReference type="GO" id="GO:0005509">
    <property type="term" value="F:calcium ion binding"/>
    <property type="evidence" value="ECO:0007669"/>
    <property type="project" value="InterPro"/>
</dbReference>
<dbReference type="Pfam" id="PF24973">
    <property type="entry name" value="EGF_LMN_ATRN"/>
    <property type="match status" value="1"/>
</dbReference>
<feature type="compositionally biased region" description="Low complexity" evidence="21">
    <location>
        <begin position="225"/>
        <end position="238"/>
    </location>
</feature>
<evidence type="ECO:0000256" key="12">
    <source>
        <dbReference type="ARBA" id="ARBA00023136"/>
    </source>
</evidence>
<dbReference type="SUPFAM" id="SSF48726">
    <property type="entry name" value="Immunoglobulin"/>
    <property type="match status" value="13"/>
</dbReference>
<feature type="disulfide bond" evidence="19">
    <location>
        <begin position="895"/>
        <end position="907"/>
    </location>
</feature>
<feature type="disulfide bond" evidence="17">
    <location>
        <begin position="4188"/>
        <end position="4197"/>
    </location>
</feature>
<feature type="disulfide bond" evidence="19">
    <location>
        <begin position="773"/>
        <end position="791"/>
    </location>
</feature>
<feature type="domain" description="Ig-like" evidence="26">
    <location>
        <begin position="2923"/>
        <end position="3005"/>
    </location>
</feature>
<dbReference type="GO" id="GO:0048731">
    <property type="term" value="P:system development"/>
    <property type="evidence" value="ECO:0007669"/>
    <property type="project" value="UniProtKB-ARBA"/>
</dbReference>
<feature type="disulfide bond" evidence="19">
    <location>
        <begin position="534"/>
        <end position="546"/>
    </location>
</feature>
<protein>
    <submittedName>
        <fullName evidence="29">Basement membrane-specific heparan sulfate proteoglycan core protein isoform X1</fullName>
    </submittedName>
</protein>
<feature type="disulfide bond" evidence="19">
    <location>
        <begin position="510"/>
        <end position="525"/>
    </location>
</feature>
<feature type="domain" description="Laminin G" evidence="23">
    <location>
        <begin position="3973"/>
        <end position="4148"/>
    </location>
</feature>
<evidence type="ECO:0000256" key="3">
    <source>
        <dbReference type="ARBA" id="ARBA00004308"/>
    </source>
</evidence>
<feature type="domain" description="Laminin IV type A" evidence="27">
    <location>
        <begin position="1528"/>
        <end position="1720"/>
    </location>
</feature>
<feature type="disulfide bond" evidence="19">
    <location>
        <begin position="914"/>
        <end position="929"/>
    </location>
</feature>
<evidence type="ECO:0000256" key="18">
    <source>
        <dbReference type="PROSITE-ProRule" id="PRU00122"/>
    </source>
</evidence>
<dbReference type="InterPro" id="IPR056863">
    <property type="entry name" value="LMN_ATRN_NET-like_EGF"/>
</dbReference>
<keyword evidence="11" id="KW-1133">Transmembrane helix</keyword>
<feature type="disulfide bond" evidence="19">
    <location>
        <begin position="985"/>
        <end position="997"/>
    </location>
</feature>
<feature type="disulfide bond" evidence="19">
    <location>
        <begin position="1089"/>
        <end position="1104"/>
    </location>
</feature>
<feature type="disulfide bond" evidence="19">
    <location>
        <begin position="372"/>
        <end position="384"/>
    </location>
</feature>
<feature type="domain" description="Laminin IV type A" evidence="27">
    <location>
        <begin position="2252"/>
        <end position="2432"/>
    </location>
</feature>
<dbReference type="InterPro" id="IPR000034">
    <property type="entry name" value="Laminin_IV"/>
</dbReference>
<dbReference type="SMART" id="SM00192">
    <property type="entry name" value="LDLa"/>
    <property type="match status" value="22"/>
</dbReference>
<dbReference type="InterPro" id="IPR013320">
    <property type="entry name" value="ConA-like_dom_sf"/>
</dbReference>
<feature type="disulfide bond" evidence="17">
    <location>
        <begin position="3958"/>
        <end position="3967"/>
    </location>
</feature>
<feature type="domain" description="EGF-like" evidence="24">
    <location>
        <begin position="1825"/>
        <end position="1863"/>
    </location>
</feature>
<keyword evidence="7" id="KW-0812">Transmembrane</keyword>
<feature type="disulfide bond" evidence="19">
    <location>
        <begin position="668"/>
        <end position="683"/>
    </location>
</feature>
<dbReference type="GO" id="GO:0005886">
    <property type="term" value="C:plasma membrane"/>
    <property type="evidence" value="ECO:0007669"/>
    <property type="project" value="TreeGrafter"/>
</dbReference>
<feature type="disulfide bond" evidence="17">
    <location>
        <begin position="3920"/>
        <end position="3929"/>
    </location>
</feature>
<reference evidence="29" key="1">
    <citation type="submission" date="2025-08" db="UniProtKB">
        <authorList>
            <consortium name="RefSeq"/>
        </authorList>
    </citation>
    <scope>IDENTIFICATION</scope>
    <source>
        <tissue evidence="29">Whole organism</tissue>
    </source>
</reference>
<feature type="signal peptide" evidence="22">
    <location>
        <begin position="1"/>
        <end position="28"/>
    </location>
</feature>
<dbReference type="InterPro" id="IPR050685">
    <property type="entry name" value="LDLR"/>
</dbReference>
<dbReference type="GeneID" id="113217484"/>
<dbReference type="Pfam" id="PF07679">
    <property type="entry name" value="I-set"/>
    <property type="match status" value="2"/>
</dbReference>
<feature type="disulfide bond" evidence="18">
    <location>
        <begin position="4398"/>
        <end position="4425"/>
    </location>
</feature>
<keyword evidence="8 22" id="KW-0732">Signal</keyword>
<feature type="disulfide bond" evidence="20">
    <location>
        <begin position="2144"/>
        <end position="2153"/>
    </location>
</feature>
<feature type="disulfide bond" evidence="19">
    <location>
        <begin position="498"/>
        <end position="516"/>
    </location>
</feature>
<dbReference type="SUPFAM" id="SSF49899">
    <property type="entry name" value="Concanavalin A-like lectins/glucanases"/>
    <property type="match status" value="3"/>
</dbReference>
<evidence type="ECO:0000256" key="19">
    <source>
        <dbReference type="PROSITE-ProRule" id="PRU00124"/>
    </source>
</evidence>
<feature type="region of interest" description="Disordered" evidence="21">
    <location>
        <begin position="400"/>
        <end position="430"/>
    </location>
</feature>
<evidence type="ECO:0000256" key="7">
    <source>
        <dbReference type="ARBA" id="ARBA00022692"/>
    </source>
</evidence>
<feature type="disulfide bond" evidence="19">
    <location>
        <begin position="1004"/>
        <end position="1019"/>
    </location>
</feature>
<feature type="disulfide bond" evidence="19">
    <location>
        <begin position="631"/>
        <end position="646"/>
    </location>
</feature>
<dbReference type="InterPro" id="IPR013098">
    <property type="entry name" value="Ig_I-set"/>
</dbReference>
<feature type="disulfide bond" evidence="20">
    <location>
        <begin position="2197"/>
        <end position="2206"/>
    </location>
</feature>
<evidence type="ECO:0000256" key="15">
    <source>
        <dbReference type="ARBA" id="ARBA00023292"/>
    </source>
</evidence>
<dbReference type="SMART" id="SM00409">
    <property type="entry name" value="IG"/>
    <property type="match status" value="13"/>
</dbReference>
<feature type="region of interest" description="Disordered" evidence="21">
    <location>
        <begin position="194"/>
        <end position="252"/>
    </location>
</feature>
<dbReference type="Pfam" id="PF00008">
    <property type="entry name" value="EGF"/>
    <property type="match status" value="2"/>
</dbReference>
<dbReference type="GO" id="GO:0009653">
    <property type="term" value="P:anatomical structure morphogenesis"/>
    <property type="evidence" value="ECO:0007669"/>
    <property type="project" value="UniProtKB-ARBA"/>
</dbReference>
<feature type="disulfide bond" evidence="19">
    <location>
        <begin position="747"/>
        <end position="762"/>
    </location>
</feature>
<evidence type="ECO:0000256" key="10">
    <source>
        <dbReference type="ARBA" id="ARBA00022869"/>
    </source>
</evidence>
<dbReference type="InterPro" id="IPR036179">
    <property type="entry name" value="Ig-like_dom_sf"/>
</dbReference>
<dbReference type="GO" id="GO:0048513">
    <property type="term" value="P:animal organ development"/>
    <property type="evidence" value="ECO:0007669"/>
    <property type="project" value="UniProtKB-ARBA"/>
</dbReference>
<dbReference type="PRINTS" id="PR00261">
    <property type="entry name" value="LDLRECEPTOR"/>
</dbReference>
<evidence type="ECO:0000256" key="5">
    <source>
        <dbReference type="ARBA" id="ARBA00022530"/>
    </source>
</evidence>
<keyword evidence="15 20" id="KW-0424">Laminin EGF-like domain</keyword>
<dbReference type="InterPro" id="IPR000742">
    <property type="entry name" value="EGF"/>
</dbReference>
<feature type="disulfide bond" evidence="19">
    <location>
        <begin position="814"/>
        <end position="832"/>
    </location>
</feature>
<feature type="region of interest" description="Disordered" evidence="21">
    <location>
        <begin position="4540"/>
        <end position="4561"/>
    </location>
</feature>
<feature type="region of interest" description="Disordered" evidence="21">
    <location>
        <begin position="124"/>
        <end position="154"/>
    </location>
</feature>
<feature type="domain" description="Ig-like" evidence="26">
    <location>
        <begin position="2822"/>
        <end position="2915"/>
    </location>
</feature>
<evidence type="ECO:0000313" key="29">
    <source>
        <dbReference type="RefSeq" id="XP_052124486.1"/>
    </source>
</evidence>
<evidence type="ECO:0000256" key="2">
    <source>
        <dbReference type="ARBA" id="ARBA00004302"/>
    </source>
</evidence>
<dbReference type="CDD" id="cd00110">
    <property type="entry name" value="LamG"/>
    <property type="match status" value="3"/>
</dbReference>
<dbReference type="CDD" id="cd00054">
    <property type="entry name" value="EGF_CA"/>
    <property type="match status" value="1"/>
</dbReference>
<dbReference type="Gene3D" id="2.10.25.10">
    <property type="entry name" value="Laminin"/>
    <property type="match status" value="7"/>
</dbReference>
<evidence type="ECO:0000259" key="24">
    <source>
        <dbReference type="PROSITE" id="PS50026"/>
    </source>
</evidence>
<sequence>MRLGSALRGRAALCAALVVVAVLGVAAAAVELDGDDLVFEDRHHQQHLGVVAVDSGGDHRTERHQQGPSRPSSDPPPAGPTRRRRHVQDGVEEHHVDDGGGGFLGFITKQLHRVRRQSLFPALDWLTGGSGSSTPEPITSTTVSTTAGEDEPNELSLVELREKRSTAADDEEGEELANTIGDAGDSTAELVPSTAAEGAHGVSPPLESSTPGRRTDTPVDDEDYGTSGSDGEGSADAGRPGHNTTSPHDLQPGIPRFYRITLVIVEPWHEEYADRKSSHFRDMAKALEDDINRLYEEVPGKQTVSIISIQRAEDHFDSKVTLDLGTDNYDRDLIQNTLLKQIEKYQKIGSFMAKTDSFTFRDFGARGAPVECHTSELACRSGECVPLKTRCDGNPDCADGSDEQGCAKRTSPSTFNTTTSSWAPSSTGSVDAVSGLDAKVTRGPGGQPSCRADDQVRCGDGSVYICADQKCDGKWDCPHGDDELGCPRNECAQGEFMCDITRCIPKSSVCDDKTDCVDGTDELSCPDDTEEPICDDDQYQCRDGRCIEDIRRCNKAIDCEHGDDEENCPCGPTDFTCENGGCIESHKRCDGVMDCLRDDSDERNCPSQSHQCREDEKSCADGTCIPSHAWCNKAFDCPDKSDERNCPCKPGDFICRSGGVCISANLRCDGTVHCQDKSDEESCPESKIGCLKEEFQCRDHSCILLLHRCDRKIDCADGSDEDDCDKFCGSDQFKCSDGRCLSLSQRCNGLYECPEGEDERNCPKQCAYHEFFCNNGQCVDQAKRCNGYPDCYDRSDEDGCGDIVAPCPASDFSCSDGYCVSMAKKCDGVPDCADGDDERNCSISHGSGSGITDPPQCQPDQFRCEDGGQCIRQIYRCDRIRDCLDGSDEKSCATCAPNEITCTNGQCLDGERTCDGTIDCPDGSDEDGCDLDYKESDDYSSEDYEPCGLNEFQCFDSSCVDSSAFCDGIEDCTDGSDEFKCEPTCGGNEFTCSDRSCIDLRRKCDRIPDCRDGSDEIGCDCRPGEFRCGSGECIPNVYQCDGRPHCQDGSDENSCVDQSPSTAAPPRSCPYGQFSCHSNGLCISQSAVCDGRSDCIDSSDEANCDWRPCLQGEFRCENGPCIPEQQRCDGKRDCPHDISDELDCSRRPGNPPSSPADLNLKTYPEDQIIKERREVVFQCRDEGPLRARVKWSRANNLPLPPGSQDRNGRLEMPNIQLEHSGNYICEAVGYPENIPGSRLTVLLRVEQYIVPTTRPPQVCGAHEATCSSGECIAKSQVCDGNYDCSDQSDEMRCNPDGCEPNEFQCDNKKCVMKTWRCDSDDDCGDGSDERNCATNPPDSKCRYHEFECRSGDQCIPKSFHCDGEVDCQDGSDESGCFAVQIAEGPKRMEVLQVGETMILTCRAVGVPTPVVVWRLNWGHVPAKCTSTSERGIGTLTCPNVQESDQGAYSCEALNMRGREFAVPDTILVVTSPNKTVCAPGSFNSDARHPGECISCFCFGVATRCKSANLYTYQLPPPIDSTELSSVRVDLYAKTVEVLTGPIYNLPSVRNLGRNSLQIYSSTIERDGFRLGDNVYPYFALHDNFHGNQLRTYGGYLKYSVKYEGNGRPVDIPDVILSGNGYILVHNASASSSPGQEIERSIRFFHGEWYRRLSSTRGSTSDRDILASREEIMMALADVNGLLIKTRYIDGPLLDTSLTNIQIDSAGIRNVGQGKASFVEECQCPAGYSGLSCEVCSADHHRREHGPWLGMCMPEERPCPPGYYKNSSGSGQCERCPCPHTNPSNQFAHTCHLDTDGQVTCDCPQGYEGRRCQKCASGYQGNPFIPGDICRPGYCNAAGSLSSSLDPSTGTCVCKANVTGPYCDKCKASTFHLDTKNQFGCVDCFCMGVSRQCSSSNWFRQQVVAQFTRDTQDFKIVEALKQDEPITSGIRLNPNSRELIYQDFSRRSSDVHNVHYWKLPARFLGNKITSYGGDLKYVIRYVPTPGGQSSRNSAPDVELISSNAIRLLYFGHEQLEANRPQNISVPLYEQFWQRQDGQKVDRAHMLMALSTLEDVLIKATYTTSTLEAALLSVSLDIAEERNTGQERALSVEQCVCPPGHQGLSCEECSTGYTRSDGLYLGICVPCNCNGHSSECDPVTGVCRDCRGSTTGDQCEQCLPGFEGDAYRGDCRPRHGPACYCDPRGSLSSECNSDGSCTCKTNVEGHSCDYCRPGTFDLSPNNSEGCLSCFCMGVTDQCQSSTLHRTQIPMQVLGNNHGFNLTDNDRSPVVFSGFKVDWAKNEISYEFVSPPKETYFWSLPNSFTGNKVASYGGNLVFTQKYSAEYGAQPTHDTDVVLFGNGISVYWSNLNRSEPNVTKVVTIPLQESAGWKRLDINGPRSASRRDLLTILSSLETILIRSSHSDRTYAIYLSDVSMDTAVSMLTGEGIVTHIESCRCPPGYGGLSCESCATGFYRNTSDLSASVLGSCIQCPCNGNEESCSIASDFRVTCYCKPGYSGRQCDNSGSQDGVRVELTPLTVRQQVGALVHFTCTYYGSEPLGIEFEEIRRLKPNSHIANVKSVSGNIRHMGPAPLFDLSRKLKMSDEQAFDVTITADLRAVKCVIKNSDGLDVAMVMSHIMTKDYPVSPSPEIFNQPPSIHIAIAEPTIKIVEVGGTVRFSCTARPLTNKGPVRIYWSKEGGNLVRDRSTDDGEGRLVIISAVVSDSGTYICTATDGSSYVTERATLTVGGSEPSAPEVHISPRYLEVQEGEPVAFNCHTTGTPLPSLQWTGGPNNPQASFRDGVFRIPAAQRSDEAEYHCIATNPLGTISERTILYVREGVSRPPSMITDPHSRLSISPPDYSGQAGDTVRLTCVPGYNDYYSIDWSKVGSNALPSTANQQDRVLTIFDANPADSGIYLCRVTSRATGLAEEIQARVSISSNRGPPTARIEPERQTVSQGTTAELRCLTSVEPSSIRWSKAGEPDMGSNVQELGNILKINNALVRNRGVYVCTVQNDGGTSQASTILEVERREPPAIEIYPSQRQTVVVGGSALLQCRITSGIPSPAIIWRRSDSLALSPNVEELQNGVLRFNRVTTADAGDYTCEAQNEVGTTNATASLEIDSMPTITITPSSPITISTGQPVRLECRAHGEPSPTVIWSRNRPGYAYYEPTNLTAESSQIAVYEITRASKADEGSYSCTARNKAGLAEDRVQLIVEESNDVLDRYPERGDITGEDPGSYGNREPFVVNVHGNAELRCDFRHNSSNTFIKWMRSGGELPASHTLSQGSLHLSDVKKEDAGLYICEGYEDNRLLFQAPARLVVNGPPQIQLHPQHQVVRPGESARVQCRVIDTERHTIMWTIPGRENLGSSALPSNANDHDGILEFSRIGPQDSGRYLCRARNEYGEADAVAEVLVQDQQPASLVRAVDHEQIVHEGSNARLLCSSSPGTLITWTHEGRALPENAVQEAGTLTIYQVKQADAGRYECQASSDADVGSDYVNLRVEVPADYCAIQCYVRGNQQCIPSDRLCNGVADCEDGSDELGCPTNRSPREIGMSGFGEADKIELQIYPNKDLIRNGDNVEIRCGVLGGSAVPVTWTKIGSQLANNVRVINDTLSITSVRPSNEGTYRCNARTSGGMLSEDYTLIIEATPINLIEPPPVETQTAAYGRTVEMACRTNLNPPVKYMWSKQGGELPRDARGQMESTLTIVDVRAQDAGFYTCTAQNEEKKMDIRTVLVVTGVVPYFAQAPNSFMALPTLIAYMTFNISISFKPERSDGLILYNGQQSGGSGDFVSLGLNGGFVEFRFDVGSGPAVIRSARPVSLGHWHTVKLIRNRRDGEMYVDEAGPHTGIAPGRFQGLDLSEPLYLGGVPDFKAIHRLTGHSQGFVGCISRLVVGNVEHELVRDATEILGVTTCETCAGNTCKHKGVCQEAPTSVGYTCMCPAGFSGDDCSKTGQSCYPGACGAGRCVNLPLGGMQCLCPMGKIGRNCEYDVAIQDPAFSNGAYIAYPTPKTPKKLKMTLRINPADVKDALVMYSAQNDDGSGDFAALSIRDRHFEFRFDAGTGTSVLRSKRELHRGEWFVVSLSRDTGVARLSVDGEPPVTQRLHGSPKPLNLQTPLYIGGYDTQKIKLAPGMNVDQGFTGCISAVDVASLSLELIGSVVDSANVEDCSTKHGVRGGRGGVADPCHFAPCQNGAACNAIGALQYTCSCLEGFSGHDCEVESDMCLILHPCLNGGKCTGSLSSFKCHCPIGFGGATCNESVIFSSQVSFGGDGWLELNRDFLPHKSNSEDEVISIRFTTNDTNSLVLWHGQSPDDDGQNQDYLSLSIINGKLEWSYELGSGPAHIRLDSVNVNDGLPHTVVLRRRAEEGSIELDGQYSARGHSNGNLTQLNTNGNIYIGGVPNADLMTGNTHSNGFSGCIHAVQIQNSKVLNLFEEALQGSNILNCPKSDVPPHNRFKWTPSSLVYTDSAQIFDIEQDIMTTSQPLPVITDTVTDIQDISHRIHDPYESNEKPVDTIQILSTDKSFQETSNINSINKDNNILKNNHDPFLRSSDNSHPIFDPPFNDLDTAKRKKTTMKPPTHKSSCQSLHSLCISSIIIIILFSMKASSPYWR</sequence>
<feature type="domain" description="Laminin G" evidence="23">
    <location>
        <begin position="3720"/>
        <end position="3896"/>
    </location>
</feature>
<evidence type="ECO:0000256" key="22">
    <source>
        <dbReference type="SAM" id="SignalP"/>
    </source>
</evidence>
<evidence type="ECO:0000259" key="25">
    <source>
        <dbReference type="PROSITE" id="PS50027"/>
    </source>
</evidence>
<dbReference type="PANTHER" id="PTHR24270">
    <property type="entry name" value="LOW-DENSITY LIPOPROTEIN RECEPTOR-RELATED"/>
    <property type="match status" value="1"/>
</dbReference>
<feature type="disulfide bond" evidence="19">
    <location>
        <begin position="690"/>
        <end position="702"/>
    </location>
</feature>
<dbReference type="KEGG" id="foc:113217484"/>
<feature type="disulfide bond" evidence="19">
    <location>
        <begin position="619"/>
        <end position="637"/>
    </location>
</feature>
<feature type="disulfide bond" evidence="19">
    <location>
        <begin position="577"/>
        <end position="595"/>
    </location>
</feature>
<feature type="disulfide bond" evidence="19">
    <location>
        <begin position="1116"/>
        <end position="1134"/>
    </location>
</feature>
<feature type="disulfide bond" evidence="19">
    <location>
        <begin position="1021"/>
        <end position="1033"/>
    </location>
</feature>
<feature type="domain" description="Ig-like" evidence="26">
    <location>
        <begin position="3304"/>
        <end position="3394"/>
    </location>
</feature>
<keyword evidence="4" id="KW-0964">Secreted</keyword>
<feature type="disulfide bond" evidence="19">
    <location>
        <begin position="391"/>
        <end position="406"/>
    </location>
</feature>
<feature type="disulfide bond" evidence="19">
    <location>
        <begin position="947"/>
        <end position="959"/>
    </location>
</feature>
<keyword evidence="6 17" id="KW-0245">EGF-like domain</keyword>
<feature type="disulfide bond" evidence="19">
    <location>
        <begin position="877"/>
        <end position="892"/>
    </location>
</feature>
<dbReference type="SMART" id="SM00180">
    <property type="entry name" value="EGF_Lam"/>
    <property type="match status" value="6"/>
</dbReference>
<feature type="disulfide bond" evidence="17">
    <location>
        <begin position="4227"/>
        <end position="4236"/>
    </location>
</feature>